<evidence type="ECO:0000259" key="1">
    <source>
        <dbReference type="Pfam" id="PF02627"/>
    </source>
</evidence>
<protein>
    <submittedName>
        <fullName evidence="2">Carboxymuconolactone decarboxylase family protein</fullName>
    </submittedName>
</protein>
<reference evidence="2" key="1">
    <citation type="submission" date="2023-01" db="EMBL/GenBank/DDBJ databases">
        <title>Sulfurovum sp. XTW-4 genome assembly.</title>
        <authorList>
            <person name="Wang J."/>
        </authorList>
    </citation>
    <scope>NUCLEOTIDE SEQUENCE</scope>
    <source>
        <strain evidence="2">XTW-4</strain>
    </source>
</reference>
<dbReference type="PANTHER" id="PTHR34846:SF5">
    <property type="entry name" value="CARBOXYMUCONOLACTONE DECARBOXYLASE-LIKE DOMAIN-CONTAINING PROTEIN"/>
    <property type="match status" value="1"/>
</dbReference>
<dbReference type="Pfam" id="PF02627">
    <property type="entry name" value="CMD"/>
    <property type="match status" value="1"/>
</dbReference>
<keyword evidence="3" id="KW-1185">Reference proteome</keyword>
<sequence>MKSKKTLSTEGFTRRVVVKLFGVVVGILATGFPKSAFGSNKESKMIFPNESESRITPLPTKDLSPESLKILARLPGKGLQGEGFPYNLLGTLMHNPDTLEPFLDYWVTSKANMGLSVREQELVILRMAVLYRSEYVWKHHVKVGREFGINDTELDAIRHGSYAAFSAQRECAFLELTDAFVKERSISPKLWNHTKEILSEKDFVDLISLVSQYVLFALTNVCLQVQVEPGVADLPGIED</sequence>
<evidence type="ECO:0000313" key="2">
    <source>
        <dbReference type="EMBL" id="MDM5263353.1"/>
    </source>
</evidence>
<gene>
    <name evidence="2" type="ORF">PF327_04010</name>
</gene>
<dbReference type="Proteomes" id="UP001169066">
    <property type="component" value="Unassembled WGS sequence"/>
</dbReference>
<dbReference type="RefSeq" id="WP_008242853.1">
    <property type="nucleotide sequence ID" value="NZ_JAQIBC010000002.1"/>
</dbReference>
<comment type="caution">
    <text evidence="2">The sequence shown here is derived from an EMBL/GenBank/DDBJ whole genome shotgun (WGS) entry which is preliminary data.</text>
</comment>
<accession>A0ABT7QQI9</accession>
<dbReference type="Gene3D" id="1.20.1290.10">
    <property type="entry name" value="AhpD-like"/>
    <property type="match status" value="1"/>
</dbReference>
<dbReference type="InterPro" id="IPR029032">
    <property type="entry name" value="AhpD-like"/>
</dbReference>
<evidence type="ECO:0000313" key="3">
    <source>
        <dbReference type="Proteomes" id="UP001169066"/>
    </source>
</evidence>
<organism evidence="2 3">
    <name type="scientific">Sulfurovum xiamenensis</name>
    <dbReference type="NCBI Taxonomy" id="3019066"/>
    <lineage>
        <taxon>Bacteria</taxon>
        <taxon>Pseudomonadati</taxon>
        <taxon>Campylobacterota</taxon>
        <taxon>Epsilonproteobacteria</taxon>
        <taxon>Campylobacterales</taxon>
        <taxon>Sulfurovaceae</taxon>
        <taxon>Sulfurovum</taxon>
    </lineage>
</organism>
<dbReference type="SUPFAM" id="SSF69118">
    <property type="entry name" value="AhpD-like"/>
    <property type="match status" value="1"/>
</dbReference>
<dbReference type="EMBL" id="JAQIBC010000002">
    <property type="protein sequence ID" value="MDM5263353.1"/>
    <property type="molecule type" value="Genomic_DNA"/>
</dbReference>
<name>A0ABT7QQI9_9BACT</name>
<proteinExistence type="predicted"/>
<dbReference type="PANTHER" id="PTHR34846">
    <property type="entry name" value="4-CARBOXYMUCONOLACTONE DECARBOXYLASE FAMILY PROTEIN (AFU_ORTHOLOGUE AFUA_6G11590)"/>
    <property type="match status" value="1"/>
</dbReference>
<feature type="domain" description="Carboxymuconolactone decarboxylase-like" evidence="1">
    <location>
        <begin position="97"/>
        <end position="173"/>
    </location>
</feature>
<dbReference type="InterPro" id="IPR003779">
    <property type="entry name" value="CMD-like"/>
</dbReference>